<keyword evidence="3 9" id="KW-0540">Nuclease</keyword>
<dbReference type="Proteomes" id="UP000013097">
    <property type="component" value="Unassembled WGS sequence"/>
</dbReference>
<dbReference type="NCBIfam" id="TIGR01573">
    <property type="entry name" value="cas2"/>
    <property type="match status" value="1"/>
</dbReference>
<dbReference type="GO" id="GO:0043571">
    <property type="term" value="P:maintenance of CRISPR repeat elements"/>
    <property type="evidence" value="ECO:0007669"/>
    <property type="project" value="UniProtKB-UniRule"/>
</dbReference>
<keyword evidence="7 9" id="KW-0460">Magnesium</keyword>
<evidence type="ECO:0000256" key="8">
    <source>
        <dbReference type="ARBA" id="ARBA00023118"/>
    </source>
</evidence>
<organism evidence="10 11">
    <name type="scientific">Clostridium thermobutyricum</name>
    <dbReference type="NCBI Taxonomy" id="29372"/>
    <lineage>
        <taxon>Bacteria</taxon>
        <taxon>Bacillati</taxon>
        <taxon>Bacillota</taxon>
        <taxon>Clostridia</taxon>
        <taxon>Eubacteriales</taxon>
        <taxon>Clostridiaceae</taxon>
        <taxon>Clostridium</taxon>
    </lineage>
</organism>
<keyword evidence="4 9" id="KW-0479">Metal-binding</keyword>
<feature type="binding site" evidence="9">
    <location>
        <position position="8"/>
    </location>
    <ligand>
        <name>Mg(2+)</name>
        <dbReference type="ChEBI" id="CHEBI:18420"/>
        <note>catalytic</note>
    </ligand>
</feature>
<dbReference type="eggNOG" id="COG3512">
    <property type="taxonomic scope" value="Bacteria"/>
</dbReference>
<comment type="function">
    <text evidence="9">CRISPR (clustered regularly interspaced short palindromic repeat), is an adaptive immune system that provides protection against mobile genetic elements (viruses, transposable elements and conjugative plasmids). CRISPR clusters contain sequences complementary to antecedent mobile elements and target invading nucleic acids. CRISPR clusters are transcribed and processed into CRISPR RNA (crRNA). Functions as a ssRNA-specific endoribonuclease. Involved in the integration of spacer DNA into the CRISPR cassette.</text>
</comment>
<dbReference type="EC" id="3.1.-.-" evidence="9"/>
<evidence type="ECO:0000256" key="6">
    <source>
        <dbReference type="ARBA" id="ARBA00022801"/>
    </source>
</evidence>
<comment type="caution">
    <text evidence="10">The sequence shown here is derived from an EMBL/GenBank/DDBJ whole genome shotgun (WGS) entry which is preliminary data.</text>
</comment>
<evidence type="ECO:0000256" key="3">
    <source>
        <dbReference type="ARBA" id="ARBA00022722"/>
    </source>
</evidence>
<accession>N9XI41</accession>
<dbReference type="GO" id="GO:0046872">
    <property type="term" value="F:metal ion binding"/>
    <property type="evidence" value="ECO:0007669"/>
    <property type="project" value="UniProtKB-UniRule"/>
</dbReference>
<evidence type="ECO:0000256" key="9">
    <source>
        <dbReference type="HAMAP-Rule" id="MF_01471"/>
    </source>
</evidence>
<name>N9XI41_9CLOT</name>
<dbReference type="AlphaFoldDB" id="N9XI41"/>
<comment type="cofactor">
    <cofactor evidence="1 9">
        <name>Mg(2+)</name>
        <dbReference type="ChEBI" id="CHEBI:18420"/>
    </cofactor>
</comment>
<sequence length="102" mass="12169">MRILVFFDLPVVRKEDRKDYQNFRRFLLNDGYIMLQYSVYTRICNGIDGINKHLNRLENNLPSKGSVRYLKITEKQFSEMKFLVGMPKKQEKTINSSQLSIF</sequence>
<evidence type="ECO:0000256" key="1">
    <source>
        <dbReference type="ARBA" id="ARBA00001946"/>
    </source>
</evidence>
<reference evidence="10 11" key="1">
    <citation type="submission" date="2013-01" db="EMBL/GenBank/DDBJ databases">
        <title>The Genome Sequence of Clostridium colicanis 209318.</title>
        <authorList>
            <consortium name="The Broad Institute Genome Sequencing Platform"/>
            <person name="Earl A."/>
            <person name="Ward D."/>
            <person name="Feldgarden M."/>
            <person name="Gevers D."/>
            <person name="Courvalin P."/>
            <person name="Lambert T."/>
            <person name="Walker B."/>
            <person name="Young S.K."/>
            <person name="Zeng Q."/>
            <person name="Gargeya S."/>
            <person name="Fitzgerald M."/>
            <person name="Haas B."/>
            <person name="Abouelleil A."/>
            <person name="Alvarado L."/>
            <person name="Arachchi H.M."/>
            <person name="Berlin A.M."/>
            <person name="Chapman S.B."/>
            <person name="Dewar J."/>
            <person name="Goldberg J."/>
            <person name="Griggs A."/>
            <person name="Gujja S."/>
            <person name="Hansen M."/>
            <person name="Howarth C."/>
            <person name="Imamovic A."/>
            <person name="Larimer J."/>
            <person name="McCowan C."/>
            <person name="Murphy C."/>
            <person name="Neiman D."/>
            <person name="Pearson M."/>
            <person name="Priest M."/>
            <person name="Roberts A."/>
            <person name="Saif S."/>
            <person name="Shea T."/>
            <person name="Sisk P."/>
            <person name="Sykes S."/>
            <person name="Wortman J."/>
            <person name="Nusbaum C."/>
            <person name="Birren B."/>
        </authorList>
    </citation>
    <scope>NUCLEOTIDE SEQUENCE [LARGE SCALE GENOMIC DNA]</scope>
    <source>
        <strain evidence="10 11">209318</strain>
    </source>
</reference>
<evidence type="ECO:0000256" key="5">
    <source>
        <dbReference type="ARBA" id="ARBA00022759"/>
    </source>
</evidence>
<evidence type="ECO:0000313" key="11">
    <source>
        <dbReference type="Proteomes" id="UP000013097"/>
    </source>
</evidence>
<evidence type="ECO:0000256" key="7">
    <source>
        <dbReference type="ARBA" id="ARBA00022842"/>
    </source>
</evidence>
<comment type="subunit">
    <text evidence="9">Homodimer, forms a heterotetramer with a Cas1 homodimer.</text>
</comment>
<dbReference type="Pfam" id="PF09827">
    <property type="entry name" value="CRISPR_Cas2"/>
    <property type="match status" value="1"/>
</dbReference>
<evidence type="ECO:0000256" key="4">
    <source>
        <dbReference type="ARBA" id="ARBA00022723"/>
    </source>
</evidence>
<dbReference type="HAMAP" id="MF_01471">
    <property type="entry name" value="Cas2"/>
    <property type="match status" value="1"/>
</dbReference>
<dbReference type="EMBL" id="AGYT01000022">
    <property type="protein sequence ID" value="ENY99367.1"/>
    <property type="molecule type" value="Genomic_DNA"/>
</dbReference>
<evidence type="ECO:0000313" key="10">
    <source>
        <dbReference type="EMBL" id="ENY99367.1"/>
    </source>
</evidence>
<keyword evidence="6 9" id="KW-0378">Hydrolase</keyword>
<dbReference type="GO" id="GO:0016787">
    <property type="term" value="F:hydrolase activity"/>
    <property type="evidence" value="ECO:0007669"/>
    <property type="project" value="UniProtKB-KW"/>
</dbReference>
<keyword evidence="8 9" id="KW-0051">Antiviral defense</keyword>
<proteinExistence type="inferred from homology"/>
<dbReference type="SUPFAM" id="SSF143430">
    <property type="entry name" value="TTP0101/SSO1404-like"/>
    <property type="match status" value="1"/>
</dbReference>
<dbReference type="GO" id="GO:0051607">
    <property type="term" value="P:defense response to virus"/>
    <property type="evidence" value="ECO:0007669"/>
    <property type="project" value="UniProtKB-UniRule"/>
</dbReference>
<dbReference type="HOGENOM" id="CLU_150500_1_0_9"/>
<dbReference type="GO" id="GO:0004521">
    <property type="term" value="F:RNA endonuclease activity"/>
    <property type="evidence" value="ECO:0007669"/>
    <property type="project" value="InterPro"/>
</dbReference>
<dbReference type="InterPro" id="IPR019199">
    <property type="entry name" value="Virulence_VapD/CRISPR_Cas2"/>
</dbReference>
<protein>
    <recommendedName>
        <fullName evidence="9">CRISPR-associated endoribonuclease Cas2</fullName>
        <ecNumber evidence="9">3.1.-.-</ecNumber>
    </recommendedName>
</protein>
<dbReference type="InterPro" id="IPR021127">
    <property type="entry name" value="CRISPR_associated_Cas2"/>
</dbReference>
<dbReference type="PATRIC" id="fig|999411.4.peg.3168"/>
<evidence type="ECO:0000256" key="2">
    <source>
        <dbReference type="ARBA" id="ARBA00009959"/>
    </source>
</evidence>
<dbReference type="Gene3D" id="3.30.70.240">
    <property type="match status" value="1"/>
</dbReference>
<keyword evidence="11" id="KW-1185">Reference proteome</keyword>
<comment type="similarity">
    <text evidence="2 9">Belongs to the CRISPR-associated endoribonuclease Cas2 protein family.</text>
</comment>
<gene>
    <name evidence="9" type="primary">cas2</name>
    <name evidence="10" type="ORF">HMPREF1092_03253</name>
</gene>
<keyword evidence="5 9" id="KW-0255">Endonuclease</keyword>
<dbReference type="RefSeq" id="WP_002599693.1">
    <property type="nucleotide sequence ID" value="NZ_KB850959.1"/>
</dbReference>